<dbReference type="Ensembl" id="ENSSPUT00000016574.1">
    <property type="protein sequence ID" value="ENSSPUP00000015539.1"/>
    <property type="gene ID" value="ENSSPUG00000012009.1"/>
</dbReference>
<name>A0A8D0H4K8_SPHPU</name>
<evidence type="ECO:0000256" key="8">
    <source>
        <dbReference type="ARBA" id="ARBA00079427"/>
    </source>
</evidence>
<dbReference type="InterPro" id="IPR001971">
    <property type="entry name" value="Ribosomal_uS11"/>
</dbReference>
<gene>
    <name evidence="10" type="primary">MRPS11</name>
</gene>
<reference evidence="10" key="1">
    <citation type="submission" date="2025-08" db="UniProtKB">
        <authorList>
            <consortium name="Ensembl"/>
        </authorList>
    </citation>
    <scope>IDENTIFICATION</scope>
</reference>
<evidence type="ECO:0000256" key="6">
    <source>
        <dbReference type="ARBA" id="ARBA00023274"/>
    </source>
</evidence>
<dbReference type="PANTHER" id="PTHR11759">
    <property type="entry name" value="40S RIBOSOMAL PROTEIN S14/30S RIBOSOMAL PROTEIN S11"/>
    <property type="match status" value="1"/>
</dbReference>
<reference evidence="10" key="2">
    <citation type="submission" date="2025-09" db="UniProtKB">
        <authorList>
            <consortium name="Ensembl"/>
        </authorList>
    </citation>
    <scope>IDENTIFICATION</scope>
</reference>
<dbReference type="InterPro" id="IPR036967">
    <property type="entry name" value="Ribosomal_uS11_sf"/>
</dbReference>
<dbReference type="InterPro" id="IPR018102">
    <property type="entry name" value="Ribosomal_uS11_CS"/>
</dbReference>
<evidence type="ECO:0000313" key="10">
    <source>
        <dbReference type="Ensembl" id="ENSSPUP00000015539.1"/>
    </source>
</evidence>
<sequence>MAGALGVAWHRLLGAAPGDYRVALCRGLHRGFQRLTKNTASPEAEVPESQSRSDFSIFPPVAGKESSLRWGGNKFEEIPIAHISATYNNTIINIVSPKNLSLACTSCGMEGFKNIKKGTTIAAQATGISAAAKAREKGVSFVRVVVKGVGPGRLSAMKGLTMGGLEVISITDNTPIPHNGCRPRKPRRL</sequence>
<dbReference type="NCBIfam" id="NF003698">
    <property type="entry name" value="PRK05309.1"/>
    <property type="match status" value="1"/>
</dbReference>
<dbReference type="GO" id="GO:0005743">
    <property type="term" value="C:mitochondrial inner membrane"/>
    <property type="evidence" value="ECO:0007669"/>
    <property type="project" value="UniProtKB-ARBA"/>
</dbReference>
<keyword evidence="5" id="KW-0496">Mitochondrion</keyword>
<dbReference type="GO" id="GO:0006412">
    <property type="term" value="P:translation"/>
    <property type="evidence" value="ECO:0007669"/>
    <property type="project" value="InterPro"/>
</dbReference>
<keyword evidence="6 9" id="KW-0687">Ribonucleoprotein</keyword>
<protein>
    <recommendedName>
        <fullName evidence="7">Small ribosomal subunit protein uS11m</fullName>
    </recommendedName>
    <alternativeName>
        <fullName evidence="8">28S ribosomal protein S11, mitochondrial</fullName>
    </alternativeName>
</protein>
<dbReference type="SUPFAM" id="SSF53137">
    <property type="entry name" value="Translational machinery components"/>
    <property type="match status" value="1"/>
</dbReference>
<dbReference type="Proteomes" id="UP000694392">
    <property type="component" value="Unplaced"/>
</dbReference>
<evidence type="ECO:0000256" key="1">
    <source>
        <dbReference type="ARBA" id="ARBA00004173"/>
    </source>
</evidence>
<keyword evidence="3" id="KW-0809">Transit peptide</keyword>
<dbReference type="PROSITE" id="PS00054">
    <property type="entry name" value="RIBOSOMAL_S11"/>
    <property type="match status" value="1"/>
</dbReference>
<comment type="subcellular location">
    <subcellularLocation>
        <location evidence="1">Mitochondrion</location>
    </subcellularLocation>
</comment>
<dbReference type="Pfam" id="PF00411">
    <property type="entry name" value="Ribosomal_S11"/>
    <property type="match status" value="1"/>
</dbReference>
<comment type="similarity">
    <text evidence="2 9">Belongs to the universal ribosomal protein uS11 family.</text>
</comment>
<evidence type="ECO:0000256" key="2">
    <source>
        <dbReference type="ARBA" id="ARBA00006194"/>
    </source>
</evidence>
<evidence type="ECO:0000313" key="11">
    <source>
        <dbReference type="Proteomes" id="UP000694392"/>
    </source>
</evidence>
<evidence type="ECO:0000256" key="5">
    <source>
        <dbReference type="ARBA" id="ARBA00023128"/>
    </source>
</evidence>
<dbReference type="GO" id="GO:0003735">
    <property type="term" value="F:structural constituent of ribosome"/>
    <property type="evidence" value="ECO:0007669"/>
    <property type="project" value="InterPro"/>
</dbReference>
<evidence type="ECO:0000256" key="4">
    <source>
        <dbReference type="ARBA" id="ARBA00022980"/>
    </source>
</evidence>
<dbReference type="Gene3D" id="3.30.420.80">
    <property type="entry name" value="Ribosomal protein S11"/>
    <property type="match status" value="1"/>
</dbReference>
<organism evidence="10 11">
    <name type="scientific">Sphenodon punctatus</name>
    <name type="common">Tuatara</name>
    <name type="synonym">Hatteria punctata</name>
    <dbReference type="NCBI Taxonomy" id="8508"/>
    <lineage>
        <taxon>Eukaryota</taxon>
        <taxon>Metazoa</taxon>
        <taxon>Chordata</taxon>
        <taxon>Craniata</taxon>
        <taxon>Vertebrata</taxon>
        <taxon>Euteleostomi</taxon>
        <taxon>Lepidosauria</taxon>
        <taxon>Sphenodontia</taxon>
        <taxon>Sphenodontidae</taxon>
        <taxon>Sphenodon</taxon>
    </lineage>
</organism>
<keyword evidence="4 9" id="KW-0689">Ribosomal protein</keyword>
<dbReference type="GO" id="GO:0005763">
    <property type="term" value="C:mitochondrial small ribosomal subunit"/>
    <property type="evidence" value="ECO:0007669"/>
    <property type="project" value="Ensembl"/>
</dbReference>
<dbReference type="HAMAP" id="MF_01310">
    <property type="entry name" value="Ribosomal_uS11"/>
    <property type="match status" value="1"/>
</dbReference>
<keyword evidence="11" id="KW-1185">Reference proteome</keyword>
<accession>A0A8D0H4K8</accession>
<evidence type="ECO:0000256" key="3">
    <source>
        <dbReference type="ARBA" id="ARBA00022946"/>
    </source>
</evidence>
<proteinExistence type="inferred from homology"/>
<evidence type="ECO:0000256" key="7">
    <source>
        <dbReference type="ARBA" id="ARBA00070326"/>
    </source>
</evidence>
<evidence type="ECO:0000256" key="9">
    <source>
        <dbReference type="RuleBase" id="RU003629"/>
    </source>
</evidence>
<dbReference type="FunFam" id="3.30.420.80:FF:000006">
    <property type="entry name" value="28S ribosomal protein S11, mitochondrial"/>
    <property type="match status" value="1"/>
</dbReference>
<dbReference type="AlphaFoldDB" id="A0A8D0H4K8"/>
<dbReference type="GeneTree" id="ENSGT00390000016068"/>